<gene>
    <name evidence="1" type="ORF">NLI96_g2402</name>
</gene>
<keyword evidence="2" id="KW-1185">Reference proteome</keyword>
<evidence type="ECO:0000313" key="1">
    <source>
        <dbReference type="EMBL" id="KAJ3489048.1"/>
    </source>
</evidence>
<dbReference type="Proteomes" id="UP001212997">
    <property type="component" value="Unassembled WGS sequence"/>
</dbReference>
<protein>
    <submittedName>
        <fullName evidence="1">Uncharacterized protein</fullName>
    </submittedName>
</protein>
<evidence type="ECO:0000313" key="2">
    <source>
        <dbReference type="Proteomes" id="UP001212997"/>
    </source>
</evidence>
<accession>A0AAD5V8T7</accession>
<dbReference type="AlphaFoldDB" id="A0AAD5V8T7"/>
<organism evidence="1 2">
    <name type="scientific">Meripilus lineatus</name>
    <dbReference type="NCBI Taxonomy" id="2056292"/>
    <lineage>
        <taxon>Eukaryota</taxon>
        <taxon>Fungi</taxon>
        <taxon>Dikarya</taxon>
        <taxon>Basidiomycota</taxon>
        <taxon>Agaricomycotina</taxon>
        <taxon>Agaricomycetes</taxon>
        <taxon>Polyporales</taxon>
        <taxon>Meripilaceae</taxon>
        <taxon>Meripilus</taxon>
    </lineage>
</organism>
<reference evidence="1" key="1">
    <citation type="submission" date="2022-07" db="EMBL/GenBank/DDBJ databases">
        <title>Genome Sequence of Physisporinus lineatus.</title>
        <authorList>
            <person name="Buettner E."/>
        </authorList>
    </citation>
    <scope>NUCLEOTIDE SEQUENCE</scope>
    <source>
        <strain evidence="1">VT162</strain>
    </source>
</reference>
<proteinExistence type="predicted"/>
<name>A0AAD5V8T7_9APHY</name>
<sequence>MTAFFPQPTSVFSQLRLSDFMPCTLKVNTDWAKVETSHDNVYFMKAPCSGEAQTYSGGVQFTQKSIQVGIPDLKNYSTKKIPFLIASNGSPFEIKVTHGAHSNNRQEGKGHGNVEIRLPYKTLPSSNNSSKGGSDHEVVAHFRIRAISPHESGISPTTLTPLYIDPLVATTARFTINPDCQWGAIKVHSGHASIHAIASSENHTYDKVIFSSDKTYMKIDQKNASGKKAETTIPWGHVQ</sequence>
<dbReference type="EMBL" id="JANAWD010000054">
    <property type="protein sequence ID" value="KAJ3489048.1"/>
    <property type="molecule type" value="Genomic_DNA"/>
</dbReference>
<comment type="caution">
    <text evidence="1">The sequence shown here is derived from an EMBL/GenBank/DDBJ whole genome shotgun (WGS) entry which is preliminary data.</text>
</comment>